<evidence type="ECO:0000313" key="3">
    <source>
        <dbReference type="EMBL" id="PSN63374.1"/>
    </source>
</evidence>
<protein>
    <submittedName>
        <fullName evidence="3">Uncharacterized protein</fullName>
    </submittedName>
</protein>
<name>A0A2T2ND62_CORCC</name>
<proteinExistence type="predicted"/>
<feature type="transmembrane region" description="Helical" evidence="2">
    <location>
        <begin position="639"/>
        <end position="661"/>
    </location>
</feature>
<dbReference type="Proteomes" id="UP000240883">
    <property type="component" value="Unassembled WGS sequence"/>
</dbReference>
<organism evidence="3 4">
    <name type="scientific">Corynespora cassiicola Philippines</name>
    <dbReference type="NCBI Taxonomy" id="1448308"/>
    <lineage>
        <taxon>Eukaryota</taxon>
        <taxon>Fungi</taxon>
        <taxon>Dikarya</taxon>
        <taxon>Ascomycota</taxon>
        <taxon>Pezizomycotina</taxon>
        <taxon>Dothideomycetes</taxon>
        <taxon>Pleosporomycetidae</taxon>
        <taxon>Pleosporales</taxon>
        <taxon>Corynesporascaceae</taxon>
        <taxon>Corynespora</taxon>
    </lineage>
</organism>
<feature type="transmembrane region" description="Helical" evidence="2">
    <location>
        <begin position="681"/>
        <end position="700"/>
    </location>
</feature>
<evidence type="ECO:0000256" key="2">
    <source>
        <dbReference type="SAM" id="Phobius"/>
    </source>
</evidence>
<keyword evidence="2" id="KW-0812">Transmembrane</keyword>
<dbReference type="EMBL" id="KZ678140">
    <property type="protein sequence ID" value="PSN63374.1"/>
    <property type="molecule type" value="Genomic_DNA"/>
</dbReference>
<sequence length="794" mass="88594">MPLLDPVRGSKPNIFYVAPFSGTQWDKPAPDSKVSEPVIRYRPLARTPVCLRSSVRQRGRMPSKYDVRNTYPEGYTTYLEDINKEVFEEAGLKRDMGVNRDTSLDGLSRPATVFMTREARRAHRRNVLKARMGNETGVSKDVSLDQLFKSASIPAEDEALAKVQKNMRWGISNNGLLGWIEGVSPWKKWNEDEAAVVVDKTLMAKVLGFLTEMAQKNNDKIQQEKTDNLNLGGVALTKQPVPVPGHTKPRPVFISTSTPRYEKRVESSSKLNQETIPKGPAANCFEKWKLTGNGRDNEPIARPRSRKLMSSISYPTILVLLFLFSFFSPSFASLEHASSDPASLNCMKENCKFEYACLLEADEDSRQGSFPHEFIPSFDLSCALHECYDDYTYIMSVLNKKVLDKSWFSWFTKSDCDALLCLSPSLKERSAPSPSSLVLPDPTSIECMVENCRSELEYIDTLHFHGRLDELYPSIHLRCTERHCPADYAYTIDFANANIARKLARELARNTQPAEPELDSGCYGSDCAPPLPPQKEQSSTTTTTPPSSLPSLPSHLLTPNSTIFHLPPILLSPFLRLSSYPTARFALPSIVACFSRTHLLPFTIAYLLFLDEPFGVPVLVPILLYAWEPYVYRIARVIAGGWAIVGPPVVGWSVVVGGWGALSGVGKALVVGMGVLDFRGVVRGFCGIVGGYVGLVYWALGWEGWTAEKLWERVEGWIDWGEERVMEGWRPVWESGVLCRFCNFVYRPATWVGVAGMVLVAIVGVELRGEEQSVLAVFRFTGQKTRAINISIGA</sequence>
<keyword evidence="4" id="KW-1185">Reference proteome</keyword>
<feature type="compositionally biased region" description="Low complexity" evidence="1">
    <location>
        <begin position="538"/>
        <end position="552"/>
    </location>
</feature>
<gene>
    <name evidence="3" type="ORF">BS50DRAFT_648907</name>
</gene>
<keyword evidence="2" id="KW-0472">Membrane</keyword>
<feature type="transmembrane region" description="Helical" evidence="2">
    <location>
        <begin position="604"/>
        <end position="627"/>
    </location>
</feature>
<reference evidence="3 4" key="1">
    <citation type="journal article" date="2018" name="Front. Microbiol.">
        <title>Genome-Wide Analysis of Corynespora cassiicola Leaf Fall Disease Putative Effectors.</title>
        <authorList>
            <person name="Lopez D."/>
            <person name="Ribeiro S."/>
            <person name="Label P."/>
            <person name="Fumanal B."/>
            <person name="Venisse J.S."/>
            <person name="Kohler A."/>
            <person name="de Oliveira R.R."/>
            <person name="Labutti K."/>
            <person name="Lipzen A."/>
            <person name="Lail K."/>
            <person name="Bauer D."/>
            <person name="Ohm R.A."/>
            <person name="Barry K.W."/>
            <person name="Spatafora J."/>
            <person name="Grigoriev I.V."/>
            <person name="Martin F.M."/>
            <person name="Pujade-Renaud V."/>
        </authorList>
    </citation>
    <scope>NUCLEOTIDE SEQUENCE [LARGE SCALE GENOMIC DNA]</scope>
    <source>
        <strain evidence="3 4">Philippines</strain>
    </source>
</reference>
<dbReference type="AlphaFoldDB" id="A0A2T2ND62"/>
<evidence type="ECO:0000313" key="4">
    <source>
        <dbReference type="Proteomes" id="UP000240883"/>
    </source>
</evidence>
<evidence type="ECO:0000256" key="1">
    <source>
        <dbReference type="SAM" id="MobiDB-lite"/>
    </source>
</evidence>
<accession>A0A2T2ND62</accession>
<keyword evidence="2" id="KW-1133">Transmembrane helix</keyword>
<feature type="region of interest" description="Disordered" evidence="1">
    <location>
        <begin position="529"/>
        <end position="552"/>
    </location>
</feature>